<dbReference type="RefSeq" id="WP_037482683.1">
    <property type="nucleotide sequence ID" value="NZ_AZRA01000067.1"/>
</dbReference>
<dbReference type="Gene3D" id="3.40.50.1820">
    <property type="entry name" value="alpha/beta hydrolase"/>
    <property type="match status" value="1"/>
</dbReference>
<dbReference type="Proteomes" id="UP000026714">
    <property type="component" value="Unassembled WGS sequence"/>
</dbReference>
<dbReference type="STRING" id="34103.SAMN05421778_103173"/>
<feature type="domain" description="Phospholipase/carboxylesterase/thioesterase" evidence="3">
    <location>
        <begin position="12"/>
        <end position="202"/>
    </location>
</feature>
<proteinExistence type="inferred from homology"/>
<sequence>MNIRLIQILPESGESPQQLMILLHGVGASAQDLVPLAHALRESFPQAAFVLPDGVEPFDASPTLAGRQWFSIQGVTEEDRPARVRAALPAFVELIRACQRHFGIGEAATALIGFSQGSIMALEACAAVPGLAGRVLAFSGRYARLPEAVSPLTSYHFLHGADDAVIAASNSRAAFEHLSSLEGGDATLDIAEGVGHEVHEALVDRALFRLTHHVPVRIWKEAMGAGSSAASSTPGPTGDN</sequence>
<evidence type="ECO:0000256" key="1">
    <source>
        <dbReference type="ARBA" id="ARBA00006499"/>
    </source>
</evidence>
<name>A0A059KKX5_9BURK</name>
<dbReference type="Pfam" id="PF02230">
    <property type="entry name" value="Abhydrolase_2"/>
    <property type="match status" value="1"/>
</dbReference>
<dbReference type="EMBL" id="AZRA01000067">
    <property type="protein sequence ID" value="KDB51763.1"/>
    <property type="molecule type" value="Genomic_DNA"/>
</dbReference>
<keyword evidence="5" id="KW-1185">Reference proteome</keyword>
<dbReference type="InterPro" id="IPR050565">
    <property type="entry name" value="LYPA1-2/EST-like"/>
</dbReference>
<dbReference type="InterPro" id="IPR029058">
    <property type="entry name" value="AB_hydrolase_fold"/>
</dbReference>
<keyword evidence="2" id="KW-0378">Hydrolase</keyword>
<evidence type="ECO:0000256" key="2">
    <source>
        <dbReference type="ARBA" id="ARBA00022801"/>
    </source>
</evidence>
<dbReference type="SUPFAM" id="SSF53474">
    <property type="entry name" value="alpha/beta-Hydrolases"/>
    <property type="match status" value="1"/>
</dbReference>
<accession>A0A059KKX5</accession>
<evidence type="ECO:0000313" key="5">
    <source>
        <dbReference type="Proteomes" id="UP000026714"/>
    </source>
</evidence>
<dbReference type="InterPro" id="IPR003140">
    <property type="entry name" value="PLipase/COase/thioEstase"/>
</dbReference>
<dbReference type="PANTHER" id="PTHR10655">
    <property type="entry name" value="LYSOPHOSPHOLIPASE-RELATED"/>
    <property type="match status" value="1"/>
</dbReference>
<comment type="similarity">
    <text evidence="1">Belongs to the AB hydrolase superfamily. AB hydrolase 2 family.</text>
</comment>
<comment type="caution">
    <text evidence="4">The sequence shown here is derived from an EMBL/GenBank/DDBJ whole genome shotgun (WGS) entry which is preliminary data.</text>
</comment>
<evidence type="ECO:0000313" key="4">
    <source>
        <dbReference type="EMBL" id="KDB51763.1"/>
    </source>
</evidence>
<dbReference type="GO" id="GO:0016787">
    <property type="term" value="F:hydrolase activity"/>
    <property type="evidence" value="ECO:0007669"/>
    <property type="project" value="UniProtKB-KW"/>
</dbReference>
<dbReference type="PATRIC" id="fig|1286631.3.peg.2532"/>
<dbReference type="NCBIfam" id="NF008525">
    <property type="entry name" value="PRK11460.1"/>
    <property type="match status" value="1"/>
</dbReference>
<dbReference type="AlphaFoldDB" id="A0A059KKX5"/>
<organism evidence="4 5">
    <name type="scientific">Sphaerotilus natans subsp. natans DSM 6575</name>
    <dbReference type="NCBI Taxonomy" id="1286631"/>
    <lineage>
        <taxon>Bacteria</taxon>
        <taxon>Pseudomonadati</taxon>
        <taxon>Pseudomonadota</taxon>
        <taxon>Betaproteobacteria</taxon>
        <taxon>Burkholderiales</taxon>
        <taxon>Sphaerotilaceae</taxon>
        <taxon>Sphaerotilus</taxon>
    </lineage>
</organism>
<gene>
    <name evidence="4" type="ORF">X805_25850</name>
</gene>
<protein>
    <submittedName>
        <fullName evidence="4">Esterase YpfH</fullName>
    </submittedName>
</protein>
<dbReference type="PANTHER" id="PTHR10655:SF17">
    <property type="entry name" value="LYSOPHOSPHOLIPASE-LIKE PROTEIN 1"/>
    <property type="match status" value="1"/>
</dbReference>
<dbReference type="eggNOG" id="COG0400">
    <property type="taxonomic scope" value="Bacteria"/>
</dbReference>
<evidence type="ECO:0000259" key="3">
    <source>
        <dbReference type="Pfam" id="PF02230"/>
    </source>
</evidence>
<reference evidence="4 5" key="1">
    <citation type="journal article" date="2014" name="FEMS Microbiol. Ecol.">
        <title>Sphaerotilus natans encrusted with nanoball-shaped Fe(III) oxide minerals formed by nitrate-reducing mixotrophic Fe(II) oxidation.</title>
        <authorList>
            <person name="Park S."/>
            <person name="Kim D.H."/>
            <person name="Lee J.H."/>
            <person name="Hur H.G."/>
        </authorList>
    </citation>
    <scope>NUCLEOTIDE SEQUENCE [LARGE SCALE GENOMIC DNA]</scope>
    <source>
        <strain evidence="4 5">DSM 6575</strain>
    </source>
</reference>